<dbReference type="PANTHER" id="PTHR39203">
    <property type="entry name" value="CYTOPLASMIC PROTEIN-RELATED"/>
    <property type="match status" value="1"/>
</dbReference>
<organism evidence="2 3">
    <name type="scientific">Citricoccus nitrophenolicus</name>
    <dbReference type="NCBI Taxonomy" id="863575"/>
    <lineage>
        <taxon>Bacteria</taxon>
        <taxon>Bacillati</taxon>
        <taxon>Actinomycetota</taxon>
        <taxon>Actinomycetes</taxon>
        <taxon>Micrococcales</taxon>
        <taxon>Micrococcaceae</taxon>
        <taxon>Citricoccus</taxon>
    </lineage>
</organism>
<protein>
    <submittedName>
        <fullName evidence="2">ASCH domain-containing protein</fullName>
    </submittedName>
</protein>
<dbReference type="InterPro" id="IPR015947">
    <property type="entry name" value="PUA-like_sf"/>
</dbReference>
<dbReference type="PANTHER" id="PTHR39203:SF1">
    <property type="entry name" value="CYTOPLASMIC PROTEIN"/>
    <property type="match status" value="1"/>
</dbReference>
<proteinExistence type="predicted"/>
<dbReference type="SMART" id="SM01022">
    <property type="entry name" value="ASCH"/>
    <property type="match status" value="1"/>
</dbReference>
<reference evidence="2 3" key="1">
    <citation type="submission" date="2024-05" db="EMBL/GenBank/DDBJ databases">
        <authorList>
            <person name="Yi C."/>
        </authorList>
    </citation>
    <scope>NUCLEOTIDE SEQUENCE [LARGE SCALE GENOMIC DNA]</scope>
    <source>
        <strain evidence="2 3">XS13</strain>
    </source>
</reference>
<name>A0ABV0IJ60_9MICC</name>
<gene>
    <name evidence="2" type="ORF">ABDK96_10535</name>
</gene>
<dbReference type="RefSeq" id="WP_309813169.1">
    <property type="nucleotide sequence ID" value="NZ_JBDXMX010000004.1"/>
</dbReference>
<accession>A0ABV0IJ60</accession>
<feature type="domain" description="ASCH" evidence="1">
    <location>
        <begin position="31"/>
        <end position="153"/>
    </location>
</feature>
<dbReference type="EMBL" id="JBDXMX010000004">
    <property type="protein sequence ID" value="MEO9248120.1"/>
    <property type="molecule type" value="Genomic_DNA"/>
</dbReference>
<dbReference type="Proteomes" id="UP001484097">
    <property type="component" value="Unassembled WGS sequence"/>
</dbReference>
<dbReference type="SUPFAM" id="SSF88697">
    <property type="entry name" value="PUA domain-like"/>
    <property type="match status" value="1"/>
</dbReference>
<dbReference type="Pfam" id="PF04266">
    <property type="entry name" value="ASCH"/>
    <property type="match status" value="1"/>
</dbReference>
<dbReference type="InterPro" id="IPR009326">
    <property type="entry name" value="DUF984"/>
</dbReference>
<keyword evidence="3" id="KW-1185">Reference proteome</keyword>
<evidence type="ECO:0000259" key="1">
    <source>
        <dbReference type="SMART" id="SM01022"/>
    </source>
</evidence>
<evidence type="ECO:0000313" key="3">
    <source>
        <dbReference type="Proteomes" id="UP001484097"/>
    </source>
</evidence>
<evidence type="ECO:0000313" key="2">
    <source>
        <dbReference type="EMBL" id="MEO9248120.1"/>
    </source>
</evidence>
<dbReference type="CDD" id="cd06553">
    <property type="entry name" value="ASCH_Ef3133_like"/>
    <property type="match status" value="1"/>
</dbReference>
<dbReference type="Gene3D" id="3.10.400.10">
    <property type="entry name" value="Sulfate adenylyltransferase"/>
    <property type="match status" value="1"/>
</dbReference>
<dbReference type="InterPro" id="IPR007374">
    <property type="entry name" value="ASCH_domain"/>
</dbReference>
<sequence length="167" mass="18364">MTTTPDHPQTAFWLRARTAAPALPSEPPEAWAFGATEDHADALLELVLAGTKTATASSAWDLEATGEPLPQAGTFSVILDGAARPRAVIETTDVRVLPFDGVDADHAWSEGEGDRSLSAWREIHERYWRSHAVDPRGWRPDMPVVCERFRLIYREVSASHCVPAPPQ</sequence>
<comment type="caution">
    <text evidence="2">The sequence shown here is derived from an EMBL/GenBank/DDBJ whole genome shotgun (WGS) entry which is preliminary data.</text>
</comment>
<dbReference type="PIRSF" id="PIRSF021320">
    <property type="entry name" value="DUF984"/>
    <property type="match status" value="1"/>
</dbReference>